<accession>A0A1H4KRN1</accession>
<evidence type="ECO:0000313" key="1">
    <source>
        <dbReference type="EMBL" id="SEB61209.1"/>
    </source>
</evidence>
<proteinExistence type="predicted"/>
<evidence type="ECO:0000313" key="2">
    <source>
        <dbReference type="Proteomes" id="UP000183561"/>
    </source>
</evidence>
<gene>
    <name evidence="1" type="ORF">SAMN04490239_0861</name>
</gene>
<dbReference type="AlphaFoldDB" id="A0A1H4KRN1"/>
<dbReference type="Proteomes" id="UP000183561">
    <property type="component" value="Unassembled WGS sequence"/>
</dbReference>
<keyword evidence="2" id="KW-1185">Reference proteome</keyword>
<dbReference type="EMBL" id="FNSV01000005">
    <property type="protein sequence ID" value="SEB61209.1"/>
    <property type="molecule type" value="Genomic_DNA"/>
</dbReference>
<organism evidence="1 2">
    <name type="scientific">Rhodococcus koreensis</name>
    <dbReference type="NCBI Taxonomy" id="99653"/>
    <lineage>
        <taxon>Bacteria</taxon>
        <taxon>Bacillati</taxon>
        <taxon>Actinomycetota</taxon>
        <taxon>Actinomycetes</taxon>
        <taxon>Mycobacteriales</taxon>
        <taxon>Nocardiaceae</taxon>
        <taxon>Rhodococcus</taxon>
    </lineage>
</organism>
<sequence>MSIDELALSVRGWEVQDVRARVSTEDYGKGNHFHKLAVSGVLRFNSDDWTDCFGHSRDYPPPVVIAIRSPKLSEHEATFRPVFVSTKEATRPVRFSENDWFVHTYEAIDHDDLTLTVTAYDGYEGNGHMPYIPVGIEPIPLEVVDDTTRPGTQLAVNQIHVFTHADDNATYGGIQASGRVTVGTIDELATQHREGKSWITAETPLAELTPFECPVPQLSFDFLDETGFLLEQVRVRLGIEVPVSEDGRTPGRVASWRIDEDFNPDDFSEPAAKVIMRIEDNAWS</sequence>
<name>A0A1H4KRN1_9NOCA</name>
<protein>
    <submittedName>
        <fullName evidence="1">Uncharacterized protein</fullName>
    </submittedName>
</protein>
<reference evidence="2" key="1">
    <citation type="submission" date="2016-10" db="EMBL/GenBank/DDBJ databases">
        <authorList>
            <person name="Varghese N."/>
            <person name="Submissions S."/>
        </authorList>
    </citation>
    <scope>NUCLEOTIDE SEQUENCE [LARGE SCALE GENOMIC DNA]</scope>
    <source>
        <strain evidence="2">DSM 44498</strain>
    </source>
</reference>